<keyword evidence="3 7" id="KW-0812">Transmembrane</keyword>
<organism evidence="10 11">
    <name type="scientific">Parafilimonas terrae</name>
    <dbReference type="NCBI Taxonomy" id="1465490"/>
    <lineage>
        <taxon>Bacteria</taxon>
        <taxon>Pseudomonadati</taxon>
        <taxon>Bacteroidota</taxon>
        <taxon>Chitinophagia</taxon>
        <taxon>Chitinophagales</taxon>
        <taxon>Chitinophagaceae</taxon>
        <taxon>Parafilimonas</taxon>
    </lineage>
</organism>
<dbReference type="AlphaFoldDB" id="A0A1I5SP57"/>
<evidence type="ECO:0000256" key="1">
    <source>
        <dbReference type="ARBA" id="ARBA00004141"/>
    </source>
</evidence>
<dbReference type="GO" id="GO:0006508">
    <property type="term" value="P:proteolysis"/>
    <property type="evidence" value="ECO:0007669"/>
    <property type="project" value="UniProtKB-KW"/>
</dbReference>
<evidence type="ECO:0000256" key="2">
    <source>
        <dbReference type="ARBA" id="ARBA00009045"/>
    </source>
</evidence>
<evidence type="ECO:0000259" key="8">
    <source>
        <dbReference type="Pfam" id="PF01694"/>
    </source>
</evidence>
<gene>
    <name evidence="10" type="ORF">SAMN05444277_101871</name>
</gene>
<dbReference type="Pfam" id="PF20216">
    <property type="entry name" value="DUF6576"/>
    <property type="match status" value="1"/>
</dbReference>
<proteinExistence type="inferred from homology"/>
<keyword evidence="5 7" id="KW-1133">Transmembrane helix</keyword>
<feature type="transmembrane region" description="Helical" evidence="7">
    <location>
        <begin position="81"/>
        <end position="99"/>
    </location>
</feature>
<feature type="transmembrane region" description="Helical" evidence="7">
    <location>
        <begin position="132"/>
        <end position="155"/>
    </location>
</feature>
<dbReference type="InterPro" id="IPR046483">
    <property type="entry name" value="DUF6576"/>
</dbReference>
<protein>
    <submittedName>
        <fullName evidence="10">Membrane associated serine protease, rhomboid family</fullName>
    </submittedName>
</protein>
<name>A0A1I5SP57_9BACT</name>
<feature type="transmembrane region" description="Helical" evidence="7">
    <location>
        <begin position="49"/>
        <end position="69"/>
    </location>
</feature>
<keyword evidence="6 7" id="KW-0472">Membrane</keyword>
<sequence length="275" mass="31193">MGILSLILIIANVIVSYRGFKDSIFYNKYKFNVDAVLLYKDYKRLVTSGFLHVNWMHLIFNMLALYFFSGSLELSLGPVRFLLIYFLSLIGGGLLSLFIHRHDGGYDSVGASAGVSGLIYAAIALFPGMKIGLLFIPIGIPGWLFGLVYVLYSIYGIRSRRNNIGHDAHLGGALIGLIVAIIMHPSVLVTNTWPIVIIMLPSVVFMYIIITRPHSLMIDNYFFNKHSNAVTIDHKYNIEKRSKEQEIDRILEKIHKKGMKSLTDKEKQMLQEYSR</sequence>
<dbReference type="RefSeq" id="WP_090654818.1">
    <property type="nucleotide sequence ID" value="NZ_FOXQ01000001.1"/>
</dbReference>
<dbReference type="OrthoDB" id="9807874at2"/>
<dbReference type="EMBL" id="FOXQ01000001">
    <property type="protein sequence ID" value="SFP72533.1"/>
    <property type="molecule type" value="Genomic_DNA"/>
</dbReference>
<dbReference type="PANTHER" id="PTHR43731">
    <property type="entry name" value="RHOMBOID PROTEASE"/>
    <property type="match status" value="1"/>
</dbReference>
<feature type="domain" description="DUF6576" evidence="9">
    <location>
        <begin position="231"/>
        <end position="275"/>
    </location>
</feature>
<evidence type="ECO:0000313" key="11">
    <source>
        <dbReference type="Proteomes" id="UP000199031"/>
    </source>
</evidence>
<keyword evidence="10" id="KW-0645">Protease</keyword>
<evidence type="ECO:0000256" key="7">
    <source>
        <dbReference type="SAM" id="Phobius"/>
    </source>
</evidence>
<evidence type="ECO:0000259" key="9">
    <source>
        <dbReference type="Pfam" id="PF20216"/>
    </source>
</evidence>
<feature type="transmembrane region" description="Helical" evidence="7">
    <location>
        <begin position="167"/>
        <end position="187"/>
    </location>
</feature>
<comment type="subcellular location">
    <subcellularLocation>
        <location evidence="1">Membrane</location>
        <topology evidence="1">Multi-pass membrane protein</topology>
    </subcellularLocation>
</comment>
<dbReference type="InterPro" id="IPR035952">
    <property type="entry name" value="Rhomboid-like_sf"/>
</dbReference>
<keyword evidence="4" id="KW-0378">Hydrolase</keyword>
<evidence type="ECO:0000256" key="4">
    <source>
        <dbReference type="ARBA" id="ARBA00022801"/>
    </source>
</evidence>
<dbReference type="SUPFAM" id="SSF144091">
    <property type="entry name" value="Rhomboid-like"/>
    <property type="match status" value="1"/>
</dbReference>
<evidence type="ECO:0000256" key="3">
    <source>
        <dbReference type="ARBA" id="ARBA00022692"/>
    </source>
</evidence>
<dbReference type="Proteomes" id="UP000199031">
    <property type="component" value="Unassembled WGS sequence"/>
</dbReference>
<dbReference type="Pfam" id="PF01694">
    <property type="entry name" value="Rhomboid"/>
    <property type="match status" value="1"/>
</dbReference>
<dbReference type="InterPro" id="IPR022764">
    <property type="entry name" value="Peptidase_S54_rhomboid_dom"/>
</dbReference>
<dbReference type="STRING" id="1465490.SAMN05444277_101871"/>
<accession>A0A1I5SP57</accession>
<feature type="domain" description="Peptidase S54 rhomboid" evidence="8">
    <location>
        <begin position="42"/>
        <end position="185"/>
    </location>
</feature>
<dbReference type="GO" id="GO:0016020">
    <property type="term" value="C:membrane"/>
    <property type="evidence" value="ECO:0007669"/>
    <property type="project" value="UniProtKB-SubCell"/>
</dbReference>
<feature type="transmembrane region" description="Helical" evidence="7">
    <location>
        <begin position="106"/>
        <end position="126"/>
    </location>
</feature>
<dbReference type="GO" id="GO:0004252">
    <property type="term" value="F:serine-type endopeptidase activity"/>
    <property type="evidence" value="ECO:0007669"/>
    <property type="project" value="InterPro"/>
</dbReference>
<feature type="transmembrane region" description="Helical" evidence="7">
    <location>
        <begin position="193"/>
        <end position="210"/>
    </location>
</feature>
<dbReference type="PANTHER" id="PTHR43731:SF14">
    <property type="entry name" value="PRESENILIN-ASSOCIATED RHOMBOID-LIKE PROTEIN, MITOCHONDRIAL"/>
    <property type="match status" value="1"/>
</dbReference>
<reference evidence="10 11" key="1">
    <citation type="submission" date="2016-10" db="EMBL/GenBank/DDBJ databases">
        <authorList>
            <person name="de Groot N.N."/>
        </authorList>
    </citation>
    <scope>NUCLEOTIDE SEQUENCE [LARGE SCALE GENOMIC DNA]</scope>
    <source>
        <strain evidence="10 11">DSM 28286</strain>
    </source>
</reference>
<evidence type="ECO:0000256" key="5">
    <source>
        <dbReference type="ARBA" id="ARBA00022989"/>
    </source>
</evidence>
<evidence type="ECO:0000313" key="10">
    <source>
        <dbReference type="EMBL" id="SFP72533.1"/>
    </source>
</evidence>
<dbReference type="Gene3D" id="1.20.1540.10">
    <property type="entry name" value="Rhomboid-like"/>
    <property type="match status" value="1"/>
</dbReference>
<keyword evidence="11" id="KW-1185">Reference proteome</keyword>
<comment type="similarity">
    <text evidence="2">Belongs to the peptidase S54 family.</text>
</comment>
<evidence type="ECO:0000256" key="6">
    <source>
        <dbReference type="ARBA" id="ARBA00023136"/>
    </source>
</evidence>
<dbReference type="InterPro" id="IPR050925">
    <property type="entry name" value="Rhomboid_protease_S54"/>
</dbReference>